<dbReference type="Pfam" id="PF13639">
    <property type="entry name" value="zf-RING_2"/>
    <property type="match status" value="1"/>
</dbReference>
<dbReference type="PANTHER" id="PTHR45977:SF13">
    <property type="entry name" value="GB|AAF27103.1"/>
    <property type="match status" value="1"/>
</dbReference>
<comment type="subcellular location">
    <subcellularLocation>
        <location evidence="2">Membrane</location>
        <topology evidence="2">Multi-pass membrane protein</topology>
    </subcellularLocation>
</comment>
<dbReference type="CDD" id="cd16448">
    <property type="entry name" value="RING-H2"/>
    <property type="match status" value="1"/>
</dbReference>
<dbReference type="EC" id="2.3.2.27" evidence="3"/>
<evidence type="ECO:0000313" key="15">
    <source>
        <dbReference type="EMBL" id="RXH80769.1"/>
    </source>
</evidence>
<evidence type="ECO:0000256" key="9">
    <source>
        <dbReference type="ARBA" id="ARBA00022833"/>
    </source>
</evidence>
<gene>
    <name evidence="15" type="ORF">DVH24_004683</name>
</gene>
<evidence type="ECO:0000256" key="10">
    <source>
        <dbReference type="ARBA" id="ARBA00022989"/>
    </source>
</evidence>
<comment type="caution">
    <text evidence="15">The sequence shown here is derived from an EMBL/GenBank/DDBJ whole genome shotgun (WGS) entry which is preliminary data.</text>
</comment>
<dbReference type="PROSITE" id="PS50089">
    <property type="entry name" value="ZF_RING_2"/>
    <property type="match status" value="1"/>
</dbReference>
<evidence type="ECO:0000256" key="11">
    <source>
        <dbReference type="ARBA" id="ARBA00023136"/>
    </source>
</evidence>
<sequence length="422" mass="46871">MQSFNPNQSHDEDYNIVVLVENTGFPDDQSLPKFPQISISWEVYNSYHVTGTNRSIQDRVATQKFDIHSLPSQDIISNMLGNIQISFPLERLRWKTRRGVKHTEPLNGIDDMIGNICCSVNRMLVAGLRKKLGVIVKVEKQISITIQQYDTMNERIYLEESIKGFHSMLSRSGLLQQPGDGVRGHVSITVDILNRRSAEMYWNEIKSRAAAAGLINDINNGNANSRDNTGLLDVNALLVEISTLMEAVSGDYQSSESRPKPASKVFVEALDKFIKIDGVDCGTNSQFCVVCLEKMMSGEEVTPLSCSHMFHANCVVQWFKSGHTCPVCRPNLHQSNYEGQQVVDLEEKELRFITLSIGKRGCMGVGLGQGSPSIVTYGAPAFIRMVAPWKPVQKFGENQNPVSGVDRGFQGETPSSSDHGMP</sequence>
<dbReference type="GO" id="GO:0016567">
    <property type="term" value="P:protein ubiquitination"/>
    <property type="evidence" value="ECO:0007669"/>
    <property type="project" value="TreeGrafter"/>
</dbReference>
<organism evidence="15 16">
    <name type="scientific">Malus domestica</name>
    <name type="common">Apple</name>
    <name type="synonym">Pyrus malus</name>
    <dbReference type="NCBI Taxonomy" id="3750"/>
    <lineage>
        <taxon>Eukaryota</taxon>
        <taxon>Viridiplantae</taxon>
        <taxon>Streptophyta</taxon>
        <taxon>Embryophyta</taxon>
        <taxon>Tracheophyta</taxon>
        <taxon>Spermatophyta</taxon>
        <taxon>Magnoliopsida</taxon>
        <taxon>eudicotyledons</taxon>
        <taxon>Gunneridae</taxon>
        <taxon>Pentapetalae</taxon>
        <taxon>rosids</taxon>
        <taxon>fabids</taxon>
        <taxon>Rosales</taxon>
        <taxon>Rosaceae</taxon>
        <taxon>Amygdaloideae</taxon>
        <taxon>Maleae</taxon>
        <taxon>Malus</taxon>
    </lineage>
</organism>
<evidence type="ECO:0000256" key="5">
    <source>
        <dbReference type="ARBA" id="ARBA00022692"/>
    </source>
</evidence>
<proteinExistence type="predicted"/>
<comment type="catalytic activity">
    <reaction evidence="1">
        <text>S-ubiquitinyl-[E2 ubiquitin-conjugating enzyme]-L-cysteine + [acceptor protein]-L-lysine = [E2 ubiquitin-conjugating enzyme]-L-cysteine + N(6)-ubiquitinyl-[acceptor protein]-L-lysine.</text>
        <dbReference type="EC" id="2.3.2.27"/>
    </reaction>
</comment>
<evidence type="ECO:0000256" key="2">
    <source>
        <dbReference type="ARBA" id="ARBA00004141"/>
    </source>
</evidence>
<feature type="region of interest" description="Disordered" evidence="13">
    <location>
        <begin position="397"/>
        <end position="422"/>
    </location>
</feature>
<feature type="compositionally biased region" description="Polar residues" evidence="13">
    <location>
        <begin position="412"/>
        <end position="422"/>
    </location>
</feature>
<keyword evidence="8" id="KW-0833">Ubl conjugation pathway</keyword>
<evidence type="ECO:0000313" key="16">
    <source>
        <dbReference type="Proteomes" id="UP000290289"/>
    </source>
</evidence>
<keyword evidence="7 12" id="KW-0863">Zinc-finger</keyword>
<dbReference type="GO" id="GO:0006511">
    <property type="term" value="P:ubiquitin-dependent protein catabolic process"/>
    <property type="evidence" value="ECO:0007669"/>
    <property type="project" value="TreeGrafter"/>
</dbReference>
<keyword evidence="16" id="KW-1185">Reference proteome</keyword>
<accession>A0A498ICQ8</accession>
<dbReference type="AlphaFoldDB" id="A0A498ICQ8"/>
<evidence type="ECO:0000256" key="1">
    <source>
        <dbReference type="ARBA" id="ARBA00000900"/>
    </source>
</evidence>
<name>A0A498ICQ8_MALDO</name>
<dbReference type="PANTHER" id="PTHR45977">
    <property type="entry name" value="TARGET OF ERK KINASE MPK-1"/>
    <property type="match status" value="1"/>
</dbReference>
<evidence type="ECO:0000259" key="14">
    <source>
        <dbReference type="PROSITE" id="PS50089"/>
    </source>
</evidence>
<dbReference type="GO" id="GO:0016020">
    <property type="term" value="C:membrane"/>
    <property type="evidence" value="ECO:0007669"/>
    <property type="project" value="UniProtKB-SubCell"/>
</dbReference>
<evidence type="ECO:0000256" key="3">
    <source>
        <dbReference type="ARBA" id="ARBA00012483"/>
    </source>
</evidence>
<keyword evidence="9" id="KW-0862">Zinc</keyword>
<feature type="domain" description="RING-type" evidence="14">
    <location>
        <begin position="288"/>
        <end position="329"/>
    </location>
</feature>
<dbReference type="InterPro" id="IPR013083">
    <property type="entry name" value="Znf_RING/FYVE/PHD"/>
</dbReference>
<dbReference type="GO" id="GO:0061630">
    <property type="term" value="F:ubiquitin protein ligase activity"/>
    <property type="evidence" value="ECO:0007669"/>
    <property type="project" value="UniProtKB-EC"/>
</dbReference>
<evidence type="ECO:0000256" key="6">
    <source>
        <dbReference type="ARBA" id="ARBA00022723"/>
    </source>
</evidence>
<evidence type="ECO:0000256" key="8">
    <source>
        <dbReference type="ARBA" id="ARBA00022786"/>
    </source>
</evidence>
<keyword evidence="5" id="KW-0812">Transmembrane</keyword>
<evidence type="ECO:0000256" key="13">
    <source>
        <dbReference type="SAM" id="MobiDB-lite"/>
    </source>
</evidence>
<keyword evidence="6" id="KW-0479">Metal-binding</keyword>
<reference evidence="15 16" key="1">
    <citation type="submission" date="2018-10" db="EMBL/GenBank/DDBJ databases">
        <title>A high-quality apple genome assembly.</title>
        <authorList>
            <person name="Hu J."/>
        </authorList>
    </citation>
    <scope>NUCLEOTIDE SEQUENCE [LARGE SCALE GENOMIC DNA]</scope>
    <source>
        <strain evidence="16">cv. HFTH1</strain>
        <tissue evidence="15">Young leaf</tissue>
    </source>
</reference>
<dbReference type="Proteomes" id="UP000290289">
    <property type="component" value="Chromosome 12"/>
</dbReference>
<keyword evidence="11" id="KW-0472">Membrane</keyword>
<dbReference type="Gene3D" id="3.30.40.10">
    <property type="entry name" value="Zinc/RING finger domain, C3HC4 (zinc finger)"/>
    <property type="match status" value="1"/>
</dbReference>
<protein>
    <recommendedName>
        <fullName evidence="3">RING-type E3 ubiquitin transferase</fullName>
        <ecNumber evidence="3">2.3.2.27</ecNumber>
    </recommendedName>
</protein>
<dbReference type="SMART" id="SM00184">
    <property type="entry name" value="RING"/>
    <property type="match status" value="1"/>
</dbReference>
<keyword evidence="4" id="KW-0808">Transferase</keyword>
<evidence type="ECO:0000256" key="4">
    <source>
        <dbReference type="ARBA" id="ARBA00022679"/>
    </source>
</evidence>
<evidence type="ECO:0000256" key="7">
    <source>
        <dbReference type="ARBA" id="ARBA00022771"/>
    </source>
</evidence>
<evidence type="ECO:0000256" key="12">
    <source>
        <dbReference type="PROSITE-ProRule" id="PRU00175"/>
    </source>
</evidence>
<dbReference type="GO" id="GO:0008270">
    <property type="term" value="F:zinc ion binding"/>
    <property type="evidence" value="ECO:0007669"/>
    <property type="project" value="UniProtKB-KW"/>
</dbReference>
<keyword evidence="10" id="KW-1133">Transmembrane helix</keyword>
<dbReference type="SUPFAM" id="SSF57850">
    <property type="entry name" value="RING/U-box"/>
    <property type="match status" value="1"/>
</dbReference>
<dbReference type="GO" id="GO:0000325">
    <property type="term" value="C:plant-type vacuole"/>
    <property type="evidence" value="ECO:0007669"/>
    <property type="project" value="TreeGrafter"/>
</dbReference>
<dbReference type="InterPro" id="IPR001841">
    <property type="entry name" value="Znf_RING"/>
</dbReference>
<dbReference type="EMBL" id="RDQH01000338">
    <property type="protein sequence ID" value="RXH80769.1"/>
    <property type="molecule type" value="Genomic_DNA"/>
</dbReference>